<keyword evidence="1" id="KW-0812">Transmembrane</keyword>
<dbReference type="RefSeq" id="WP_113676670.1">
    <property type="nucleotide sequence ID" value="NZ_CP030261.1"/>
</dbReference>
<protein>
    <submittedName>
        <fullName evidence="2">Uncharacterized protein</fullName>
    </submittedName>
</protein>
<keyword evidence="3" id="KW-1185">Reference proteome</keyword>
<dbReference type="OrthoDB" id="6028159at2"/>
<accession>A0A344LNU5</accession>
<dbReference type="EMBL" id="CP030261">
    <property type="protein sequence ID" value="AXB55587.1"/>
    <property type="molecule type" value="Genomic_DNA"/>
</dbReference>
<reference evidence="2 3" key="1">
    <citation type="submission" date="2018-06" db="EMBL/GenBank/DDBJ databases">
        <title>Genome sequencing of Flavobacterium.</title>
        <authorList>
            <person name="Baek M.-G."/>
            <person name="Yi H."/>
        </authorList>
    </citation>
    <scope>NUCLEOTIDE SEQUENCE [LARGE SCALE GENOMIC DNA]</scope>
    <source>
        <strain evidence="2 3">HYN0086</strain>
    </source>
</reference>
<keyword evidence="1" id="KW-1133">Transmembrane helix</keyword>
<sequence>MKKIEIYSSKKKSAPILIISLICFIGAVYILLTTNYSAITSIEKAILLKVLLSVISLFCGAGIYVSLKQLIKKKLFLIIDENGINVNPENSTSESIKWKNVESFSELKMHNQKMVLIEVNNPSYWIENESNYMRKKLIEFNLKNYGAPFVLSAISMDLNHDELLKVLYDNLGKFQHLT</sequence>
<evidence type="ECO:0000313" key="3">
    <source>
        <dbReference type="Proteomes" id="UP000251561"/>
    </source>
</evidence>
<name>A0A344LNU5_9FLAO</name>
<evidence type="ECO:0000256" key="1">
    <source>
        <dbReference type="SAM" id="Phobius"/>
    </source>
</evidence>
<proteinExistence type="predicted"/>
<keyword evidence="1" id="KW-0472">Membrane</keyword>
<organism evidence="2 3">
    <name type="scientific">Flavobacterium fluviale</name>
    <dbReference type="NCBI Taxonomy" id="2249356"/>
    <lineage>
        <taxon>Bacteria</taxon>
        <taxon>Pseudomonadati</taxon>
        <taxon>Bacteroidota</taxon>
        <taxon>Flavobacteriia</taxon>
        <taxon>Flavobacteriales</taxon>
        <taxon>Flavobacteriaceae</taxon>
        <taxon>Flavobacterium</taxon>
    </lineage>
</organism>
<dbReference type="AlphaFoldDB" id="A0A344LNU5"/>
<feature type="transmembrane region" description="Helical" evidence="1">
    <location>
        <begin position="46"/>
        <end position="67"/>
    </location>
</feature>
<feature type="transmembrane region" description="Helical" evidence="1">
    <location>
        <begin position="12"/>
        <end position="34"/>
    </location>
</feature>
<dbReference type="NCBIfam" id="NF041635">
    <property type="entry name" value="STM3941_fam"/>
    <property type="match status" value="1"/>
</dbReference>
<dbReference type="Proteomes" id="UP000251561">
    <property type="component" value="Chromosome"/>
</dbReference>
<gene>
    <name evidence="2" type="ORF">HYN86_02800</name>
</gene>
<dbReference type="KEGG" id="ffl:HYN86_02800"/>
<evidence type="ECO:0000313" key="2">
    <source>
        <dbReference type="EMBL" id="AXB55587.1"/>
    </source>
</evidence>
<dbReference type="InterPro" id="IPR048136">
    <property type="entry name" value="STM3941-like"/>
</dbReference>